<keyword evidence="6" id="KW-0963">Cytoplasm</keyword>
<dbReference type="SUPFAM" id="SSF53335">
    <property type="entry name" value="S-adenosyl-L-methionine-dependent methyltransferases"/>
    <property type="match status" value="1"/>
</dbReference>
<comment type="similarity">
    <text evidence="1 6">Belongs to the methyltransferase superfamily. RsmH family.</text>
</comment>
<dbReference type="PIRSF" id="PIRSF004486">
    <property type="entry name" value="MraW"/>
    <property type="match status" value="1"/>
</dbReference>
<evidence type="ECO:0000313" key="8">
    <source>
        <dbReference type="EMBL" id="OGC39817.1"/>
    </source>
</evidence>
<comment type="subcellular location">
    <subcellularLocation>
        <location evidence="6">Cytoplasm</location>
    </subcellularLocation>
</comment>
<keyword evidence="2 6" id="KW-0698">rRNA processing</keyword>
<dbReference type="AlphaFoldDB" id="A0A1F4U4L8"/>
<feature type="binding site" evidence="6">
    <location>
        <position position="55"/>
    </location>
    <ligand>
        <name>S-adenosyl-L-methionine</name>
        <dbReference type="ChEBI" id="CHEBI:59789"/>
    </ligand>
</feature>
<dbReference type="GO" id="GO:0070475">
    <property type="term" value="P:rRNA base methylation"/>
    <property type="evidence" value="ECO:0007669"/>
    <property type="project" value="UniProtKB-UniRule"/>
</dbReference>
<dbReference type="EMBL" id="MEUJ01000005">
    <property type="protein sequence ID" value="OGC39817.1"/>
    <property type="molecule type" value="Genomic_DNA"/>
</dbReference>
<dbReference type="EC" id="2.1.1.199" evidence="6"/>
<evidence type="ECO:0000256" key="3">
    <source>
        <dbReference type="ARBA" id="ARBA00022603"/>
    </source>
</evidence>
<evidence type="ECO:0000313" key="9">
    <source>
        <dbReference type="Proteomes" id="UP000179242"/>
    </source>
</evidence>
<reference evidence="8 9" key="1">
    <citation type="journal article" date="2016" name="Nat. Commun.">
        <title>Thousands of microbial genomes shed light on interconnected biogeochemical processes in an aquifer system.</title>
        <authorList>
            <person name="Anantharaman K."/>
            <person name="Brown C.T."/>
            <person name="Hug L.A."/>
            <person name="Sharon I."/>
            <person name="Castelle C.J."/>
            <person name="Probst A.J."/>
            <person name="Thomas B.C."/>
            <person name="Singh A."/>
            <person name="Wilkins M.J."/>
            <person name="Karaoz U."/>
            <person name="Brodie E.L."/>
            <person name="Williams K.H."/>
            <person name="Hubbard S.S."/>
            <person name="Banfield J.F."/>
        </authorList>
    </citation>
    <scope>NUCLEOTIDE SEQUENCE [LARGE SCALE GENOMIC DNA]</scope>
</reference>
<dbReference type="HAMAP" id="MF_01007">
    <property type="entry name" value="16SrRNA_methyltr_H"/>
    <property type="match status" value="1"/>
</dbReference>
<evidence type="ECO:0000256" key="2">
    <source>
        <dbReference type="ARBA" id="ARBA00022552"/>
    </source>
</evidence>
<organism evidence="8 9">
    <name type="scientific">candidate division WOR-1 bacterium RIFOXYC2_FULL_46_14</name>
    <dbReference type="NCBI Taxonomy" id="1802587"/>
    <lineage>
        <taxon>Bacteria</taxon>
        <taxon>Bacillati</taxon>
        <taxon>Saganbacteria</taxon>
    </lineage>
</organism>
<dbReference type="InterPro" id="IPR002903">
    <property type="entry name" value="RsmH"/>
</dbReference>
<dbReference type="InterPro" id="IPR023397">
    <property type="entry name" value="SAM-dep_MeTrfase_MraW_recog"/>
</dbReference>
<keyword evidence="5 6" id="KW-0949">S-adenosyl-L-methionine</keyword>
<dbReference type="Gene3D" id="3.40.50.150">
    <property type="entry name" value="Vaccinia Virus protein VP39"/>
    <property type="match status" value="1"/>
</dbReference>
<evidence type="ECO:0000256" key="4">
    <source>
        <dbReference type="ARBA" id="ARBA00022679"/>
    </source>
</evidence>
<name>A0A1F4U4L8_UNCSA</name>
<dbReference type="PANTHER" id="PTHR11265:SF0">
    <property type="entry name" value="12S RRNA N4-METHYLCYTIDINE METHYLTRANSFERASE"/>
    <property type="match status" value="1"/>
</dbReference>
<feature type="binding site" evidence="6">
    <location>
        <position position="96"/>
    </location>
    <ligand>
        <name>S-adenosyl-L-methionine</name>
        <dbReference type="ChEBI" id="CHEBI:59789"/>
    </ligand>
</feature>
<dbReference type="GO" id="GO:0005737">
    <property type="term" value="C:cytoplasm"/>
    <property type="evidence" value="ECO:0007669"/>
    <property type="project" value="UniProtKB-SubCell"/>
</dbReference>
<evidence type="ECO:0000256" key="5">
    <source>
        <dbReference type="ARBA" id="ARBA00022691"/>
    </source>
</evidence>
<sequence>MSQLKQQHIPVLSNKVVEFLNPQTGKTYLDCTYGFGGHATKLKVQSAKCKVIGIDRDRDIGTSEDQIIRGNFGDLKDLVKEKVDGILFDLGVSSYQIDEPSRGFSIRFDAPLDMRMDKSQKLTAYDLIVKSDEEELGRIFKEYGEERFSKRIARKVKEKLPKTTFELKEIVEKAIPGWKKRESVARIFQALRIAVNDELENLKKGLAAAVPLLNPGGRIVVISYHSLEDRIVKWFFKEQEKDGILKILTKKPVRAEEEEQKENPRSRPAKLRAAEKL</sequence>
<dbReference type="SUPFAM" id="SSF81799">
    <property type="entry name" value="Putative methyltransferase TM0872, insert domain"/>
    <property type="match status" value="1"/>
</dbReference>
<keyword evidence="3 6" id="KW-0489">Methyltransferase</keyword>
<evidence type="ECO:0000256" key="7">
    <source>
        <dbReference type="SAM" id="MobiDB-lite"/>
    </source>
</evidence>
<comment type="function">
    <text evidence="6">Specifically methylates the N4 position of cytidine in position 1402 (C1402) of 16S rRNA.</text>
</comment>
<dbReference type="Gene3D" id="1.10.150.170">
    <property type="entry name" value="Putative methyltransferase TM0872, insert domain"/>
    <property type="match status" value="1"/>
</dbReference>
<comment type="catalytic activity">
    <reaction evidence="6">
        <text>cytidine(1402) in 16S rRNA + S-adenosyl-L-methionine = N(4)-methylcytidine(1402) in 16S rRNA + S-adenosyl-L-homocysteine + H(+)</text>
        <dbReference type="Rhea" id="RHEA:42928"/>
        <dbReference type="Rhea" id="RHEA-COMP:10286"/>
        <dbReference type="Rhea" id="RHEA-COMP:10287"/>
        <dbReference type="ChEBI" id="CHEBI:15378"/>
        <dbReference type="ChEBI" id="CHEBI:57856"/>
        <dbReference type="ChEBI" id="CHEBI:59789"/>
        <dbReference type="ChEBI" id="CHEBI:74506"/>
        <dbReference type="ChEBI" id="CHEBI:82748"/>
        <dbReference type="EC" id="2.1.1.199"/>
    </reaction>
</comment>
<feature type="region of interest" description="Disordered" evidence="7">
    <location>
        <begin position="254"/>
        <end position="277"/>
    </location>
</feature>
<evidence type="ECO:0000256" key="6">
    <source>
        <dbReference type="HAMAP-Rule" id="MF_01007"/>
    </source>
</evidence>
<protein>
    <recommendedName>
        <fullName evidence="6">Ribosomal RNA small subunit methyltransferase H</fullName>
        <ecNumber evidence="6">2.1.1.199</ecNumber>
    </recommendedName>
    <alternativeName>
        <fullName evidence="6">16S rRNA m(4)C1402 methyltransferase</fullName>
    </alternativeName>
    <alternativeName>
        <fullName evidence="6">rRNA (cytosine-N(4)-)-methyltransferase RsmH</fullName>
    </alternativeName>
</protein>
<feature type="binding site" evidence="6">
    <location>
        <position position="72"/>
    </location>
    <ligand>
        <name>S-adenosyl-L-methionine</name>
        <dbReference type="ChEBI" id="CHEBI:59789"/>
    </ligand>
</feature>
<gene>
    <name evidence="6" type="primary">rsmH</name>
    <name evidence="8" type="ORF">A2438_04765</name>
</gene>
<evidence type="ECO:0000256" key="1">
    <source>
        <dbReference type="ARBA" id="ARBA00010396"/>
    </source>
</evidence>
<dbReference type="GO" id="GO:0071424">
    <property type="term" value="F:rRNA (cytosine-N4-)-methyltransferase activity"/>
    <property type="evidence" value="ECO:0007669"/>
    <property type="project" value="UniProtKB-UniRule"/>
</dbReference>
<feature type="binding site" evidence="6">
    <location>
        <begin position="36"/>
        <end position="38"/>
    </location>
    <ligand>
        <name>S-adenosyl-L-methionine</name>
        <dbReference type="ChEBI" id="CHEBI:59789"/>
    </ligand>
</feature>
<dbReference type="InterPro" id="IPR029063">
    <property type="entry name" value="SAM-dependent_MTases_sf"/>
</dbReference>
<comment type="caution">
    <text evidence="8">The sequence shown here is derived from an EMBL/GenBank/DDBJ whole genome shotgun (WGS) entry which is preliminary data.</text>
</comment>
<feature type="binding site" evidence="6">
    <location>
        <position position="89"/>
    </location>
    <ligand>
        <name>S-adenosyl-L-methionine</name>
        <dbReference type="ChEBI" id="CHEBI:59789"/>
    </ligand>
</feature>
<dbReference type="PANTHER" id="PTHR11265">
    <property type="entry name" value="S-ADENOSYL-METHYLTRANSFERASE MRAW"/>
    <property type="match status" value="1"/>
</dbReference>
<dbReference type="NCBIfam" id="TIGR00006">
    <property type="entry name" value="16S rRNA (cytosine(1402)-N(4))-methyltransferase RsmH"/>
    <property type="match status" value="1"/>
</dbReference>
<proteinExistence type="inferred from homology"/>
<keyword evidence="4 6" id="KW-0808">Transferase</keyword>
<dbReference type="Proteomes" id="UP000179242">
    <property type="component" value="Unassembled WGS sequence"/>
</dbReference>
<accession>A0A1F4U4L8</accession>
<dbReference type="Pfam" id="PF01795">
    <property type="entry name" value="Methyltransf_5"/>
    <property type="match status" value="1"/>
</dbReference>